<reference evidence="11" key="1">
    <citation type="journal article" date="2020" name="Stud. Mycol.">
        <title>101 Dothideomycetes genomes: a test case for predicting lifestyles and emergence of pathogens.</title>
        <authorList>
            <person name="Haridas S."/>
            <person name="Albert R."/>
            <person name="Binder M."/>
            <person name="Bloem J."/>
            <person name="Labutti K."/>
            <person name="Salamov A."/>
            <person name="Andreopoulos B."/>
            <person name="Baker S."/>
            <person name="Barry K."/>
            <person name="Bills G."/>
            <person name="Bluhm B."/>
            <person name="Cannon C."/>
            <person name="Castanera R."/>
            <person name="Culley D."/>
            <person name="Daum C."/>
            <person name="Ezra D."/>
            <person name="Gonzalez J."/>
            <person name="Henrissat B."/>
            <person name="Kuo A."/>
            <person name="Liang C."/>
            <person name="Lipzen A."/>
            <person name="Lutzoni F."/>
            <person name="Magnuson J."/>
            <person name="Mondo S."/>
            <person name="Nolan M."/>
            <person name="Ohm R."/>
            <person name="Pangilinan J."/>
            <person name="Park H.-J."/>
            <person name="Ramirez L."/>
            <person name="Alfaro M."/>
            <person name="Sun H."/>
            <person name="Tritt A."/>
            <person name="Yoshinaga Y."/>
            <person name="Zwiers L.-H."/>
            <person name="Turgeon B."/>
            <person name="Goodwin S."/>
            <person name="Spatafora J."/>
            <person name="Crous P."/>
            <person name="Grigoriev I."/>
        </authorList>
    </citation>
    <scope>NUCLEOTIDE SEQUENCE</scope>
    <source>
        <strain evidence="11">CBS 121410</strain>
    </source>
</reference>
<dbReference type="SUPFAM" id="SSF51556">
    <property type="entry name" value="Metallo-dependent hydrolases"/>
    <property type="match status" value="1"/>
</dbReference>
<dbReference type="GO" id="GO:0019748">
    <property type="term" value="P:secondary metabolic process"/>
    <property type="evidence" value="ECO:0007669"/>
    <property type="project" value="TreeGrafter"/>
</dbReference>
<dbReference type="OrthoDB" id="2832284at2759"/>
<dbReference type="AlphaFoldDB" id="A0A9P4I0E5"/>
<keyword evidence="5 8" id="KW-0456">Lyase</keyword>
<protein>
    <recommendedName>
        <fullName evidence="7">6-methylsalicylate decarboxylase</fullName>
        <ecNumber evidence="7">4.1.1.52</ecNumber>
    </recommendedName>
</protein>
<dbReference type="InterPro" id="IPR032466">
    <property type="entry name" value="Metal_Hydrolase"/>
</dbReference>
<dbReference type="Gene3D" id="3.20.20.140">
    <property type="entry name" value="Metal-dependent hydrolases"/>
    <property type="match status" value="1"/>
</dbReference>
<dbReference type="PANTHER" id="PTHR21240:SF29">
    <property type="entry name" value="AMIDOHYDROLASE-RELATED DOMAIN-CONTAINING PROTEIN"/>
    <property type="match status" value="1"/>
</dbReference>
<dbReference type="EC" id="4.1.1.52" evidence="7"/>
<evidence type="ECO:0000256" key="8">
    <source>
        <dbReference type="RuleBase" id="RU366045"/>
    </source>
</evidence>
<dbReference type="GO" id="GO:0016787">
    <property type="term" value="F:hydrolase activity"/>
    <property type="evidence" value="ECO:0007669"/>
    <property type="project" value="InterPro"/>
</dbReference>
<comment type="caution">
    <text evidence="11">The sequence shown here is derived from an EMBL/GenBank/DDBJ whole genome shotgun (WGS) entry which is preliminary data.</text>
</comment>
<keyword evidence="2" id="KW-0479">Metal-binding</keyword>
<dbReference type="InterPro" id="IPR032465">
    <property type="entry name" value="ACMSD"/>
</dbReference>
<dbReference type="Proteomes" id="UP000799776">
    <property type="component" value="Unassembled WGS sequence"/>
</dbReference>
<evidence type="ECO:0000256" key="7">
    <source>
        <dbReference type="ARBA" id="ARBA00038889"/>
    </source>
</evidence>
<dbReference type="Pfam" id="PF04909">
    <property type="entry name" value="Amidohydro_2"/>
    <property type="match status" value="1"/>
</dbReference>
<evidence type="ECO:0000256" key="6">
    <source>
        <dbReference type="ARBA" id="ARBA00036832"/>
    </source>
</evidence>
<evidence type="ECO:0000256" key="5">
    <source>
        <dbReference type="ARBA" id="ARBA00023239"/>
    </source>
</evidence>
<keyword evidence="12" id="KW-1185">Reference proteome</keyword>
<dbReference type="PANTHER" id="PTHR21240">
    <property type="entry name" value="2-AMINO-3-CARBOXYLMUCONATE-6-SEMIALDEHYDE DECARBOXYLASE"/>
    <property type="match status" value="1"/>
</dbReference>
<organism evidence="11 12">
    <name type="scientific">Saccharata proteae CBS 121410</name>
    <dbReference type="NCBI Taxonomy" id="1314787"/>
    <lineage>
        <taxon>Eukaryota</taxon>
        <taxon>Fungi</taxon>
        <taxon>Dikarya</taxon>
        <taxon>Ascomycota</taxon>
        <taxon>Pezizomycotina</taxon>
        <taxon>Dothideomycetes</taxon>
        <taxon>Dothideomycetes incertae sedis</taxon>
        <taxon>Botryosphaeriales</taxon>
        <taxon>Saccharataceae</taxon>
        <taxon>Saccharata</taxon>
    </lineage>
</organism>
<dbReference type="GO" id="GO:0046872">
    <property type="term" value="F:metal ion binding"/>
    <property type="evidence" value="ECO:0007669"/>
    <property type="project" value="UniProtKB-KW"/>
</dbReference>
<dbReference type="GO" id="GO:0047596">
    <property type="term" value="F:6-methylsalicylate decarboxylase activity"/>
    <property type="evidence" value="ECO:0007669"/>
    <property type="project" value="UniProtKB-EC"/>
</dbReference>
<evidence type="ECO:0000256" key="3">
    <source>
        <dbReference type="ARBA" id="ARBA00022793"/>
    </source>
</evidence>
<evidence type="ECO:0000313" key="11">
    <source>
        <dbReference type="EMBL" id="KAF2090892.1"/>
    </source>
</evidence>
<gene>
    <name evidence="11" type="ORF">K490DRAFT_62224</name>
</gene>
<proteinExistence type="inferred from homology"/>
<evidence type="ECO:0000259" key="10">
    <source>
        <dbReference type="Pfam" id="PF04909"/>
    </source>
</evidence>
<dbReference type="EMBL" id="ML978712">
    <property type="protein sequence ID" value="KAF2090892.1"/>
    <property type="molecule type" value="Genomic_DNA"/>
</dbReference>
<feature type="domain" description="Amidohydrolase-related" evidence="10">
    <location>
        <begin position="41"/>
        <end position="226"/>
    </location>
</feature>
<keyword evidence="3 8" id="KW-0210">Decarboxylase</keyword>
<evidence type="ECO:0000256" key="9">
    <source>
        <dbReference type="SAM" id="MobiDB-lite"/>
    </source>
</evidence>
<sequence>MPHARIDVHAHFLPPFYRDALQSHGHAHPDGMPAHLLPPPPPSSPANLTRRCNAHAASLKQAHPDKIGFWASLPLPSVSDTLAEIETAAASGASGFGFMTNYQGRYLGDPAFDAVFAELNRRKAIIFIHPTTPCCPASSPSPAPIEATPLAPLYPNPLLEFFFDTARCVANLFLSGTVARYPDLTFIIPHCGGAFPPLLNRFVGFSGVVPARAGQKESAALDPDWVQRVLNERFYFDTAGFVFSNGEGVQSNQLEGLLGGCGIGKERLLYGSDYPFTPASSVERMAGQLDGGLIRMFGGEGVAASEEILRSNAERLLGSVGPERGEKL</sequence>
<evidence type="ECO:0000256" key="2">
    <source>
        <dbReference type="ARBA" id="ARBA00022723"/>
    </source>
</evidence>
<dbReference type="GO" id="GO:0005829">
    <property type="term" value="C:cytosol"/>
    <property type="evidence" value="ECO:0007669"/>
    <property type="project" value="TreeGrafter"/>
</dbReference>
<comment type="similarity">
    <text evidence="1">Belongs to the metallo-dependent hydrolases superfamily. ACMSD family.</text>
</comment>
<evidence type="ECO:0000256" key="1">
    <source>
        <dbReference type="ARBA" id="ARBA00005871"/>
    </source>
</evidence>
<name>A0A9P4I0E5_9PEZI</name>
<dbReference type="InterPro" id="IPR006680">
    <property type="entry name" value="Amidohydro-rel"/>
</dbReference>
<comment type="catalytic activity">
    <reaction evidence="6">
        <text>6-methylsalicylate + H(+) = 3-methylphenol + CO2</text>
        <dbReference type="Rhea" id="RHEA:23112"/>
        <dbReference type="ChEBI" id="CHEBI:15378"/>
        <dbReference type="ChEBI" id="CHEBI:16526"/>
        <dbReference type="ChEBI" id="CHEBI:17231"/>
        <dbReference type="ChEBI" id="CHEBI:36658"/>
        <dbReference type="EC" id="4.1.1.52"/>
    </reaction>
    <physiologicalReaction direction="left-to-right" evidence="6">
        <dbReference type="Rhea" id="RHEA:23113"/>
    </physiologicalReaction>
</comment>
<feature type="region of interest" description="Disordered" evidence="9">
    <location>
        <begin position="23"/>
        <end position="46"/>
    </location>
</feature>
<evidence type="ECO:0000313" key="12">
    <source>
        <dbReference type="Proteomes" id="UP000799776"/>
    </source>
</evidence>
<accession>A0A9P4I0E5</accession>
<keyword evidence="4" id="KW-0862">Zinc</keyword>
<evidence type="ECO:0000256" key="4">
    <source>
        <dbReference type="ARBA" id="ARBA00022833"/>
    </source>
</evidence>